<proteinExistence type="predicted"/>
<dbReference type="InterPro" id="IPR002104">
    <property type="entry name" value="Integrase_catalytic"/>
</dbReference>
<dbReference type="PANTHER" id="PTHR30349">
    <property type="entry name" value="PHAGE INTEGRASE-RELATED"/>
    <property type="match status" value="1"/>
</dbReference>
<accession>A0A486XT65</accession>
<dbReference type="InterPro" id="IPR050090">
    <property type="entry name" value="Tyrosine_recombinase_XerCD"/>
</dbReference>
<evidence type="ECO:0000313" key="5">
    <source>
        <dbReference type="EMBL" id="VHO05450.1"/>
    </source>
</evidence>
<reference evidence="5" key="1">
    <citation type="submission" date="2019-04" db="EMBL/GenBank/DDBJ databases">
        <authorList>
            <person name="Brambilla D."/>
        </authorList>
    </citation>
    <scope>NUCLEOTIDE SEQUENCE</scope>
    <source>
        <strain evidence="5">BAL1</strain>
    </source>
</reference>
<keyword evidence="2" id="KW-0233">DNA recombination</keyword>
<sequence length="447" mass="51601">MLGYRVETLVFDNGERYPILMGEDDMPHFHITLWVTNKLRSDGKAESTISNKLEHLKWFLGWQDKEQRDLYREFQQGKFLDADDIANIKSYLALDIQQLKEKANKKSKGRNKVVSLIDAPKLIDVVPSVGRSHHYNRMTSVIEYLTFLAKLAVKQSPSPQVNKKIEKMEKAFKAARPKGKGKNVLDNKDSKTLPDGLVKEFIEIAHFEHPLNPFKSEVIRFRNYLMFLLIEKHGIRSGELLSLKLTDMTLHGDKKSFWVRRTHDDKNDPRKKQRVAKTKERMLRISDDTARLLDTYIQVHRRPLTNAKKHPYLFVTHRKGNTQGLPISGSTFDNTIVPAMKGVDEKFADIHPHYFRHNWNEVFSDKIDNNNKLAASGAEGFKNIDSGTEAKMRMHQMGHSSEKSGNVYNQRHVSKKANELSLIEQEELQRQAKEVREASMRNGGVSE</sequence>
<dbReference type="EMBL" id="CAAJGR010000125">
    <property type="protein sequence ID" value="VHO05450.1"/>
    <property type="molecule type" value="Genomic_DNA"/>
</dbReference>
<evidence type="ECO:0000256" key="1">
    <source>
        <dbReference type="ARBA" id="ARBA00022908"/>
    </source>
</evidence>
<feature type="compositionally biased region" description="Basic and acidic residues" evidence="3">
    <location>
        <begin position="427"/>
        <end position="439"/>
    </location>
</feature>
<dbReference type="Gene3D" id="1.10.443.10">
    <property type="entry name" value="Intergrase catalytic core"/>
    <property type="match status" value="1"/>
</dbReference>
<dbReference type="GO" id="GO:0003677">
    <property type="term" value="F:DNA binding"/>
    <property type="evidence" value="ECO:0007669"/>
    <property type="project" value="InterPro"/>
</dbReference>
<dbReference type="AlphaFoldDB" id="A0A486XT65"/>
<organism evidence="5">
    <name type="scientific">Rheinheimera sp. BAL341</name>
    <dbReference type="NCBI Taxonomy" id="1708203"/>
    <lineage>
        <taxon>Bacteria</taxon>
        <taxon>Pseudomonadati</taxon>
        <taxon>Pseudomonadota</taxon>
        <taxon>Gammaproteobacteria</taxon>
        <taxon>Chromatiales</taxon>
        <taxon>Chromatiaceae</taxon>
        <taxon>Rheinheimera</taxon>
    </lineage>
</organism>
<keyword evidence="1" id="KW-0229">DNA integration</keyword>
<feature type="domain" description="Tyr recombinase" evidence="4">
    <location>
        <begin position="192"/>
        <end position="423"/>
    </location>
</feature>
<protein>
    <submittedName>
        <fullName evidence="5">Site-specific recombinase, phage integrase family</fullName>
    </submittedName>
</protein>
<dbReference type="GO" id="GO:0015074">
    <property type="term" value="P:DNA integration"/>
    <property type="evidence" value="ECO:0007669"/>
    <property type="project" value="UniProtKB-KW"/>
</dbReference>
<dbReference type="Pfam" id="PF00589">
    <property type="entry name" value="Phage_integrase"/>
    <property type="match status" value="1"/>
</dbReference>
<evidence type="ECO:0000256" key="2">
    <source>
        <dbReference type="ARBA" id="ARBA00023172"/>
    </source>
</evidence>
<dbReference type="GO" id="GO:0006310">
    <property type="term" value="P:DNA recombination"/>
    <property type="evidence" value="ECO:0007669"/>
    <property type="project" value="UniProtKB-KW"/>
</dbReference>
<dbReference type="PROSITE" id="PS51898">
    <property type="entry name" value="TYR_RECOMBINASE"/>
    <property type="match status" value="1"/>
</dbReference>
<dbReference type="InterPro" id="IPR011010">
    <property type="entry name" value="DNA_brk_join_enz"/>
</dbReference>
<dbReference type="SUPFAM" id="SSF56349">
    <property type="entry name" value="DNA breaking-rejoining enzymes"/>
    <property type="match status" value="1"/>
</dbReference>
<feature type="region of interest" description="Disordered" evidence="3">
    <location>
        <begin position="418"/>
        <end position="447"/>
    </location>
</feature>
<evidence type="ECO:0000256" key="3">
    <source>
        <dbReference type="SAM" id="MobiDB-lite"/>
    </source>
</evidence>
<dbReference type="InterPro" id="IPR013762">
    <property type="entry name" value="Integrase-like_cat_sf"/>
</dbReference>
<dbReference type="CDD" id="cd00397">
    <property type="entry name" value="DNA_BRE_C"/>
    <property type="match status" value="1"/>
</dbReference>
<name>A0A486XT65_9GAMM</name>
<gene>
    <name evidence="5" type="ORF">BAL341_2534</name>
</gene>
<evidence type="ECO:0000259" key="4">
    <source>
        <dbReference type="PROSITE" id="PS51898"/>
    </source>
</evidence>